<evidence type="ECO:0000313" key="2">
    <source>
        <dbReference type="Proteomes" id="UP000887013"/>
    </source>
</evidence>
<dbReference type="EMBL" id="BMAW01009837">
    <property type="protein sequence ID" value="GFT15935.1"/>
    <property type="molecule type" value="Genomic_DNA"/>
</dbReference>
<organism evidence="1 2">
    <name type="scientific">Nephila pilipes</name>
    <name type="common">Giant wood spider</name>
    <name type="synonym">Nephila maculata</name>
    <dbReference type="NCBI Taxonomy" id="299642"/>
    <lineage>
        <taxon>Eukaryota</taxon>
        <taxon>Metazoa</taxon>
        <taxon>Ecdysozoa</taxon>
        <taxon>Arthropoda</taxon>
        <taxon>Chelicerata</taxon>
        <taxon>Arachnida</taxon>
        <taxon>Araneae</taxon>
        <taxon>Araneomorphae</taxon>
        <taxon>Entelegynae</taxon>
        <taxon>Araneoidea</taxon>
        <taxon>Nephilidae</taxon>
        <taxon>Nephila</taxon>
    </lineage>
</organism>
<keyword evidence="2" id="KW-1185">Reference proteome</keyword>
<name>A0A8X6TJX6_NEPPI</name>
<dbReference type="AlphaFoldDB" id="A0A8X6TJX6"/>
<evidence type="ECO:0000313" key="1">
    <source>
        <dbReference type="EMBL" id="GFT15935.1"/>
    </source>
</evidence>
<comment type="caution">
    <text evidence="1">The sequence shown here is derived from an EMBL/GenBank/DDBJ whole genome shotgun (WGS) entry which is preliminary data.</text>
</comment>
<sequence length="100" mass="11062">MANRALSDSCKRVKAYAMRVCQRCAPCNLVCVGTSVARSTDSHAVQHGQRIHLSVLQVTARKAYTVHHRRKVMLRGFEQSDINSALKCIRHVSEGSVAAK</sequence>
<accession>A0A8X6TJX6</accession>
<protein>
    <submittedName>
        <fullName evidence="1">Uncharacterized protein</fullName>
    </submittedName>
</protein>
<dbReference type="Proteomes" id="UP000887013">
    <property type="component" value="Unassembled WGS sequence"/>
</dbReference>
<proteinExistence type="predicted"/>
<gene>
    <name evidence="1" type="ORF">NPIL_371131</name>
</gene>
<reference evidence="1" key="1">
    <citation type="submission" date="2020-08" db="EMBL/GenBank/DDBJ databases">
        <title>Multicomponent nature underlies the extraordinary mechanical properties of spider dragline silk.</title>
        <authorList>
            <person name="Kono N."/>
            <person name="Nakamura H."/>
            <person name="Mori M."/>
            <person name="Yoshida Y."/>
            <person name="Ohtoshi R."/>
            <person name="Malay A.D."/>
            <person name="Moran D.A.P."/>
            <person name="Tomita M."/>
            <person name="Numata K."/>
            <person name="Arakawa K."/>
        </authorList>
    </citation>
    <scope>NUCLEOTIDE SEQUENCE</scope>
</reference>